<evidence type="ECO:0000313" key="3">
    <source>
        <dbReference type="Proteomes" id="UP000295281"/>
    </source>
</evidence>
<accession>A0A4R6V2C4</accession>
<gene>
    <name evidence="2" type="ORF">EV190_10212</name>
</gene>
<feature type="transmembrane region" description="Helical" evidence="1">
    <location>
        <begin position="282"/>
        <end position="301"/>
    </location>
</feature>
<protein>
    <submittedName>
        <fullName evidence="2">Uncharacterized protein</fullName>
    </submittedName>
</protein>
<keyword evidence="1" id="KW-0812">Transmembrane</keyword>
<sequence length="339" mass="34996">MTEAEGSPPRPRRRVRWPLAAGLLVLAPLSAEYATGYDSSTGDPLALLGGLLLLAPLYGAPALLIREAARRLGVRWPGVLALAAAFGVVQAGVVDQSLFSESYRRIEYWDEMLLPTFVEPLGFSVYLAMVFVVGHVVWSFCVPIALVESLGPDASGRPWLRLPGLAGAVALYLASAALILSDHLATEADHASAAQVCGALATAAALVVLALTAGRRRPPLRDAAVPRPLAVGVAALAAAVAFNLVPESRAGTAAGLALLVLAAAAVGRLARSARWGGRHVAALAAGALVAHSVIGFLAVPLGDVEPLAKYAHNTVFFAGSVLLGVWATRRARPAGDAGR</sequence>
<keyword evidence="1" id="KW-0472">Membrane</keyword>
<feature type="transmembrane region" description="Helical" evidence="1">
    <location>
        <begin position="225"/>
        <end position="245"/>
    </location>
</feature>
<evidence type="ECO:0000256" key="1">
    <source>
        <dbReference type="SAM" id="Phobius"/>
    </source>
</evidence>
<dbReference type="Proteomes" id="UP000295281">
    <property type="component" value="Unassembled WGS sequence"/>
</dbReference>
<feature type="transmembrane region" description="Helical" evidence="1">
    <location>
        <begin position="251"/>
        <end position="270"/>
    </location>
</feature>
<keyword evidence="1" id="KW-1133">Transmembrane helix</keyword>
<feature type="transmembrane region" description="Helical" evidence="1">
    <location>
        <begin position="76"/>
        <end position="94"/>
    </location>
</feature>
<proteinExistence type="predicted"/>
<dbReference type="OrthoDB" id="8478704at2"/>
<evidence type="ECO:0000313" key="2">
    <source>
        <dbReference type="EMBL" id="TDQ54180.1"/>
    </source>
</evidence>
<keyword evidence="3" id="KW-1185">Reference proteome</keyword>
<feature type="transmembrane region" description="Helical" evidence="1">
    <location>
        <begin position="159"/>
        <end position="180"/>
    </location>
</feature>
<name>A0A4R6V2C4_9ACTN</name>
<comment type="caution">
    <text evidence="2">The sequence shown here is derived from an EMBL/GenBank/DDBJ whole genome shotgun (WGS) entry which is preliminary data.</text>
</comment>
<feature type="transmembrane region" description="Helical" evidence="1">
    <location>
        <begin position="123"/>
        <end position="147"/>
    </location>
</feature>
<dbReference type="EMBL" id="SNYN01000002">
    <property type="protein sequence ID" value="TDQ54180.1"/>
    <property type="molecule type" value="Genomic_DNA"/>
</dbReference>
<feature type="transmembrane region" description="Helical" evidence="1">
    <location>
        <begin position="307"/>
        <end position="327"/>
    </location>
</feature>
<feature type="transmembrane region" description="Helical" evidence="1">
    <location>
        <begin position="192"/>
        <end position="213"/>
    </location>
</feature>
<dbReference type="AlphaFoldDB" id="A0A4R6V2C4"/>
<reference evidence="2 3" key="1">
    <citation type="submission" date="2019-03" db="EMBL/GenBank/DDBJ databases">
        <title>Genomic Encyclopedia of Type Strains, Phase IV (KMG-IV): sequencing the most valuable type-strain genomes for metagenomic binning, comparative biology and taxonomic classification.</title>
        <authorList>
            <person name="Goeker M."/>
        </authorList>
    </citation>
    <scope>NUCLEOTIDE SEQUENCE [LARGE SCALE GENOMIC DNA]</scope>
    <source>
        <strain evidence="2 3">DSM 46770</strain>
    </source>
</reference>
<organism evidence="2 3">
    <name type="scientific">Actinorugispora endophytica</name>
    <dbReference type="NCBI Taxonomy" id="1605990"/>
    <lineage>
        <taxon>Bacteria</taxon>
        <taxon>Bacillati</taxon>
        <taxon>Actinomycetota</taxon>
        <taxon>Actinomycetes</taxon>
        <taxon>Streptosporangiales</taxon>
        <taxon>Nocardiopsidaceae</taxon>
        <taxon>Actinorugispora</taxon>
    </lineage>
</organism>
<dbReference type="RefSeq" id="WP_133740200.1">
    <property type="nucleotide sequence ID" value="NZ_SNYN01000002.1"/>
</dbReference>
<feature type="transmembrane region" description="Helical" evidence="1">
    <location>
        <begin position="44"/>
        <end position="64"/>
    </location>
</feature>